<dbReference type="NCBIfam" id="TIGR00229">
    <property type="entry name" value="sensory_box"/>
    <property type="match status" value="1"/>
</dbReference>
<comment type="caution">
    <text evidence="6">The sequence shown here is derived from an EMBL/GenBank/DDBJ whole genome shotgun (WGS) entry which is preliminary data.</text>
</comment>
<dbReference type="InterPro" id="IPR001610">
    <property type="entry name" value="PAC"/>
</dbReference>
<dbReference type="InterPro" id="IPR001633">
    <property type="entry name" value="EAL_dom"/>
</dbReference>
<dbReference type="PROSITE" id="PS50887">
    <property type="entry name" value="GGDEF"/>
    <property type="match status" value="1"/>
</dbReference>
<dbReference type="PROSITE" id="PS50113">
    <property type="entry name" value="PAC"/>
    <property type="match status" value="1"/>
</dbReference>
<evidence type="ECO:0000313" key="6">
    <source>
        <dbReference type="EMBL" id="TFW73052.1"/>
    </source>
</evidence>
<dbReference type="Pfam" id="PF00563">
    <property type="entry name" value="EAL"/>
    <property type="match status" value="1"/>
</dbReference>
<dbReference type="InterPro" id="IPR043128">
    <property type="entry name" value="Rev_trsase/Diguanyl_cyclase"/>
</dbReference>
<reference evidence="6 7" key="1">
    <citation type="submission" date="2018-02" db="EMBL/GenBank/DDBJ databases">
        <title>A novel lanthanide dependent methylotroph, Methylotenera sp. La3113.</title>
        <authorList>
            <person name="Lv H."/>
            <person name="Tani A."/>
        </authorList>
    </citation>
    <scope>NUCLEOTIDE SEQUENCE [LARGE SCALE GENOMIC DNA]</scope>
    <source>
        <strain evidence="6 7">La3113</strain>
    </source>
</reference>
<dbReference type="Proteomes" id="UP000297706">
    <property type="component" value="Unassembled WGS sequence"/>
</dbReference>
<feature type="domain" description="PAC" evidence="3">
    <location>
        <begin position="164"/>
        <end position="217"/>
    </location>
</feature>
<keyword evidence="1" id="KW-0472">Membrane</keyword>
<feature type="transmembrane region" description="Helical" evidence="1">
    <location>
        <begin position="12"/>
        <end position="33"/>
    </location>
</feature>
<dbReference type="SMART" id="SM00267">
    <property type="entry name" value="GGDEF"/>
    <property type="match status" value="1"/>
</dbReference>
<dbReference type="InterPro" id="IPR029787">
    <property type="entry name" value="Nucleotide_cyclase"/>
</dbReference>
<dbReference type="InterPro" id="IPR052155">
    <property type="entry name" value="Biofilm_reg_signaling"/>
</dbReference>
<dbReference type="EMBL" id="PQVH01000002">
    <property type="protein sequence ID" value="TFW73052.1"/>
    <property type="molecule type" value="Genomic_DNA"/>
</dbReference>
<sequence>MNQFFRKRISKLDLIVLRIVCIYLAFGLIWIFGTDSALFSLISSYEEFSILNTYKGVAFIFITALLLYSLVRRTLKQQQSIEQSLQASEERWKFALEGSGDGVWDWDLPSDHVYRSPRWSQIYGYAENEIAPTAAAGRQLVHPNDLAILISDVQNYLSGNSDVYISEFRLRCKDGSWKWTLARGMTVSRSADGKPLRMIGTHSDITNRKTSEAQVTHLAHYDQLTGLPNRVLFLDRFKQDIKKAQRTGQIVTLMFLDLDKFKEVNDSLGHDIGDMLLKDVARRLESCVRESDTVARMGGDEFTIILNDINSQVNIERIAQDILNQLTTPFHLGDEVIHVSTSIGISNYPKDGTEVELLLKNADQAMYVAKEQGRNRYQYFTPMMQEEALKRMRLISDLWGALNDNQFRVYYQPIVELATGAIFKAEALIRWQHPTRGLVSPNDFIPVAEDTGLIVDIGDWLFNEVANQMTKWKQHYPNLQISVNKSPVQFRSVHDNCSNWIERLEQLGLSGENFIVEITEGLLLDARDSVVSQLNAFREAGMKIAIDDFGTGYSSLAYLRKFDIDFVKIDRSFTSNIIPNSSDMVLCEAIIEMSHKLGMKVIAEGVETDQQRDLLRNADCDFGQGYLYSKPVTVDQFEQLLNATQTNFTLN</sequence>
<dbReference type="InterPro" id="IPR035919">
    <property type="entry name" value="EAL_sf"/>
</dbReference>
<evidence type="ECO:0000313" key="7">
    <source>
        <dbReference type="Proteomes" id="UP000297706"/>
    </source>
</evidence>
<dbReference type="GO" id="GO:0003824">
    <property type="term" value="F:catalytic activity"/>
    <property type="evidence" value="ECO:0007669"/>
    <property type="project" value="UniProtKB-ARBA"/>
</dbReference>
<dbReference type="FunFam" id="3.30.70.270:FF:000001">
    <property type="entry name" value="Diguanylate cyclase domain protein"/>
    <property type="match status" value="1"/>
</dbReference>
<dbReference type="SUPFAM" id="SSF141868">
    <property type="entry name" value="EAL domain-like"/>
    <property type="match status" value="1"/>
</dbReference>
<dbReference type="PROSITE" id="PS50112">
    <property type="entry name" value="PAS"/>
    <property type="match status" value="1"/>
</dbReference>
<dbReference type="OrthoDB" id="9813903at2"/>
<keyword evidence="1" id="KW-1133">Transmembrane helix</keyword>
<dbReference type="PANTHER" id="PTHR44757:SF2">
    <property type="entry name" value="BIOFILM ARCHITECTURE MAINTENANCE PROTEIN MBAA"/>
    <property type="match status" value="1"/>
</dbReference>
<dbReference type="SMART" id="SM00052">
    <property type="entry name" value="EAL"/>
    <property type="match status" value="1"/>
</dbReference>
<dbReference type="InterPro" id="IPR013655">
    <property type="entry name" value="PAS_fold_3"/>
</dbReference>
<dbReference type="Pfam" id="PF00990">
    <property type="entry name" value="GGDEF"/>
    <property type="match status" value="1"/>
</dbReference>
<evidence type="ECO:0000256" key="1">
    <source>
        <dbReference type="SAM" id="Phobius"/>
    </source>
</evidence>
<dbReference type="CDD" id="cd00130">
    <property type="entry name" value="PAS"/>
    <property type="match status" value="1"/>
</dbReference>
<dbReference type="CDD" id="cd01949">
    <property type="entry name" value="GGDEF"/>
    <property type="match status" value="1"/>
</dbReference>
<dbReference type="Pfam" id="PF08447">
    <property type="entry name" value="PAS_3"/>
    <property type="match status" value="1"/>
</dbReference>
<feature type="domain" description="EAL" evidence="4">
    <location>
        <begin position="391"/>
        <end position="645"/>
    </location>
</feature>
<feature type="domain" description="PAS" evidence="2">
    <location>
        <begin position="88"/>
        <end position="160"/>
    </location>
</feature>
<dbReference type="SUPFAM" id="SSF55785">
    <property type="entry name" value="PYP-like sensor domain (PAS domain)"/>
    <property type="match status" value="1"/>
</dbReference>
<gene>
    <name evidence="6" type="ORF">C3Y98_01465</name>
</gene>
<dbReference type="CDD" id="cd01948">
    <property type="entry name" value="EAL"/>
    <property type="match status" value="1"/>
</dbReference>
<dbReference type="SUPFAM" id="SSF55073">
    <property type="entry name" value="Nucleotide cyclase"/>
    <property type="match status" value="1"/>
</dbReference>
<evidence type="ECO:0000259" key="2">
    <source>
        <dbReference type="PROSITE" id="PS50112"/>
    </source>
</evidence>
<dbReference type="NCBIfam" id="TIGR00254">
    <property type="entry name" value="GGDEF"/>
    <property type="match status" value="1"/>
</dbReference>
<evidence type="ECO:0000259" key="3">
    <source>
        <dbReference type="PROSITE" id="PS50113"/>
    </source>
</evidence>
<dbReference type="Gene3D" id="3.20.20.450">
    <property type="entry name" value="EAL domain"/>
    <property type="match status" value="1"/>
</dbReference>
<accession>A0A4Y9VTU1</accession>
<evidence type="ECO:0000259" key="5">
    <source>
        <dbReference type="PROSITE" id="PS50887"/>
    </source>
</evidence>
<dbReference type="InterPro" id="IPR000700">
    <property type="entry name" value="PAS-assoc_C"/>
</dbReference>
<dbReference type="PANTHER" id="PTHR44757">
    <property type="entry name" value="DIGUANYLATE CYCLASE DGCP"/>
    <property type="match status" value="1"/>
</dbReference>
<dbReference type="InterPro" id="IPR000014">
    <property type="entry name" value="PAS"/>
</dbReference>
<dbReference type="SMART" id="SM00086">
    <property type="entry name" value="PAC"/>
    <property type="match status" value="1"/>
</dbReference>
<keyword evidence="1" id="KW-0812">Transmembrane</keyword>
<keyword evidence="7" id="KW-1185">Reference proteome</keyword>
<name>A0A4Y9VTU1_9PROT</name>
<dbReference type="RefSeq" id="WP_135276360.1">
    <property type="nucleotide sequence ID" value="NZ_PQVH01000002.1"/>
</dbReference>
<dbReference type="InterPro" id="IPR000160">
    <property type="entry name" value="GGDEF_dom"/>
</dbReference>
<evidence type="ECO:0000259" key="4">
    <source>
        <dbReference type="PROSITE" id="PS50883"/>
    </source>
</evidence>
<dbReference type="InterPro" id="IPR035965">
    <property type="entry name" value="PAS-like_dom_sf"/>
</dbReference>
<dbReference type="Gene3D" id="3.30.450.20">
    <property type="entry name" value="PAS domain"/>
    <property type="match status" value="1"/>
</dbReference>
<feature type="transmembrane region" description="Helical" evidence="1">
    <location>
        <begin position="53"/>
        <end position="71"/>
    </location>
</feature>
<dbReference type="Gene3D" id="3.30.70.270">
    <property type="match status" value="1"/>
</dbReference>
<proteinExistence type="predicted"/>
<protein>
    <submittedName>
        <fullName evidence="6">GGDEF domain-containing protein</fullName>
    </submittedName>
</protein>
<dbReference type="AlphaFoldDB" id="A0A4Y9VTU1"/>
<feature type="domain" description="GGDEF" evidence="5">
    <location>
        <begin position="249"/>
        <end position="382"/>
    </location>
</feature>
<dbReference type="SMART" id="SM00091">
    <property type="entry name" value="PAS"/>
    <property type="match status" value="1"/>
</dbReference>
<dbReference type="PROSITE" id="PS50883">
    <property type="entry name" value="EAL"/>
    <property type="match status" value="1"/>
</dbReference>
<organism evidence="6 7">
    <name type="scientific">Methylotenera oryzisoli</name>
    <dbReference type="NCBI Taxonomy" id="2080758"/>
    <lineage>
        <taxon>Bacteria</taxon>
        <taxon>Pseudomonadati</taxon>
        <taxon>Pseudomonadota</taxon>
        <taxon>Betaproteobacteria</taxon>
        <taxon>Nitrosomonadales</taxon>
        <taxon>Methylophilaceae</taxon>
        <taxon>Methylotenera</taxon>
    </lineage>
</organism>